<evidence type="ECO:0000313" key="3">
    <source>
        <dbReference type="EMBL" id="MFL0253230.1"/>
    </source>
</evidence>
<evidence type="ECO:0000259" key="2">
    <source>
        <dbReference type="Pfam" id="PF02517"/>
    </source>
</evidence>
<feature type="transmembrane region" description="Helical" evidence="1">
    <location>
        <begin position="31"/>
        <end position="51"/>
    </location>
</feature>
<keyword evidence="1" id="KW-0812">Transmembrane</keyword>
<dbReference type="EC" id="3.4.-.-" evidence="3"/>
<dbReference type="GO" id="GO:0016787">
    <property type="term" value="F:hydrolase activity"/>
    <property type="evidence" value="ECO:0007669"/>
    <property type="project" value="UniProtKB-KW"/>
</dbReference>
<keyword evidence="1" id="KW-1133">Transmembrane helix</keyword>
<feature type="transmembrane region" description="Helical" evidence="1">
    <location>
        <begin position="167"/>
        <end position="184"/>
    </location>
</feature>
<dbReference type="InterPro" id="IPR003675">
    <property type="entry name" value="Rce1/LyrA-like_dom"/>
</dbReference>
<sequence length="245" mass="27269">MKKFNLFISLILTFAIMILGLALTVSSNDSFISLGGSLFLLSIGLLIFFAFKNNLSIRVSLRKINLKAIPYIIIISIANFLSVICIVCIAYFLKVGNFSEINDTPNLNIITIVGAVIIAPISEELIFRAEFLGILLKKIPVHIAIVIQGFVFASVHCFSFNLASVKFYTVIIGGISFGYIFYYTKSILSSMLCHSFYNSIAVLTVKLTFTTKNTAIFIFSIFLAITSLVLIIYLIRKVKYTCSCR</sequence>
<keyword evidence="3" id="KW-0378">Hydrolase</keyword>
<dbReference type="Proteomes" id="UP001623592">
    <property type="component" value="Unassembled WGS sequence"/>
</dbReference>
<keyword evidence="1" id="KW-0472">Membrane</keyword>
<feature type="transmembrane region" description="Helical" evidence="1">
    <location>
        <begin position="215"/>
        <end position="235"/>
    </location>
</feature>
<evidence type="ECO:0000313" key="4">
    <source>
        <dbReference type="Proteomes" id="UP001623592"/>
    </source>
</evidence>
<comment type="caution">
    <text evidence="3">The sequence shown here is derived from an EMBL/GenBank/DDBJ whole genome shotgun (WGS) entry which is preliminary data.</text>
</comment>
<proteinExistence type="predicted"/>
<gene>
    <name evidence="3" type="ORF">ACJDT4_22750</name>
</gene>
<dbReference type="Pfam" id="PF02517">
    <property type="entry name" value="Rce1-like"/>
    <property type="match status" value="1"/>
</dbReference>
<feature type="domain" description="CAAX prenyl protease 2/Lysostaphin resistance protein A-like" evidence="2">
    <location>
        <begin position="107"/>
        <end position="199"/>
    </location>
</feature>
<feature type="transmembrane region" description="Helical" evidence="1">
    <location>
        <begin position="139"/>
        <end position="161"/>
    </location>
</feature>
<dbReference type="PANTHER" id="PTHR36435:SF1">
    <property type="entry name" value="CAAX AMINO TERMINAL PROTEASE FAMILY PROTEIN"/>
    <property type="match status" value="1"/>
</dbReference>
<dbReference type="PANTHER" id="PTHR36435">
    <property type="entry name" value="SLR1288 PROTEIN"/>
    <property type="match status" value="1"/>
</dbReference>
<organism evidence="3 4">
    <name type="scientific">Clostridium neuense</name>
    <dbReference type="NCBI Taxonomy" id="1728934"/>
    <lineage>
        <taxon>Bacteria</taxon>
        <taxon>Bacillati</taxon>
        <taxon>Bacillota</taxon>
        <taxon>Clostridia</taxon>
        <taxon>Eubacteriales</taxon>
        <taxon>Clostridiaceae</taxon>
        <taxon>Clostridium</taxon>
    </lineage>
</organism>
<dbReference type="RefSeq" id="WP_406789898.1">
    <property type="nucleotide sequence ID" value="NZ_JBJIAA010000029.1"/>
</dbReference>
<accession>A0ABW8TMC4</accession>
<name>A0ABW8TMC4_9CLOT</name>
<protein>
    <submittedName>
        <fullName evidence="3">CPBP family intramembrane glutamic endopeptidase</fullName>
        <ecNumber evidence="3">3.4.-.-</ecNumber>
    </submittedName>
</protein>
<evidence type="ECO:0000256" key="1">
    <source>
        <dbReference type="SAM" id="Phobius"/>
    </source>
</evidence>
<feature type="transmembrane region" description="Helical" evidence="1">
    <location>
        <begin position="7"/>
        <end position="25"/>
    </location>
</feature>
<keyword evidence="4" id="KW-1185">Reference proteome</keyword>
<dbReference type="EMBL" id="JBJIAA010000029">
    <property type="protein sequence ID" value="MFL0253230.1"/>
    <property type="molecule type" value="Genomic_DNA"/>
</dbReference>
<dbReference type="InterPro" id="IPR052710">
    <property type="entry name" value="CAAX_protease"/>
</dbReference>
<feature type="transmembrane region" description="Helical" evidence="1">
    <location>
        <begin position="71"/>
        <end position="93"/>
    </location>
</feature>
<reference evidence="3 4" key="1">
    <citation type="submission" date="2024-11" db="EMBL/GenBank/DDBJ databases">
        <authorList>
            <person name="Heng Y.C."/>
            <person name="Lim A.C.H."/>
            <person name="Lee J.K.Y."/>
            <person name="Kittelmann S."/>
        </authorList>
    </citation>
    <scope>NUCLEOTIDE SEQUENCE [LARGE SCALE GENOMIC DNA]</scope>
    <source>
        <strain evidence="3 4">WILCCON 0114</strain>
    </source>
</reference>